<evidence type="ECO:0000313" key="1">
    <source>
        <dbReference type="EMBL" id="MCW7752943.1"/>
    </source>
</evidence>
<organism evidence="1 2">
    <name type="scientific">Desulfobotulus pelophilus</name>
    <dbReference type="NCBI Taxonomy" id="2823377"/>
    <lineage>
        <taxon>Bacteria</taxon>
        <taxon>Pseudomonadati</taxon>
        <taxon>Thermodesulfobacteriota</taxon>
        <taxon>Desulfobacteria</taxon>
        <taxon>Desulfobacterales</taxon>
        <taxon>Desulfobacteraceae</taxon>
        <taxon>Desulfobotulus</taxon>
    </lineage>
</organism>
<gene>
    <name evidence="1" type="primary">lptE</name>
    <name evidence="1" type="ORF">OOT00_02975</name>
</gene>
<proteinExistence type="predicted"/>
<dbReference type="Pfam" id="PF04390">
    <property type="entry name" value="LptE"/>
    <property type="match status" value="1"/>
</dbReference>
<dbReference type="EMBL" id="JAPFPW010000002">
    <property type="protein sequence ID" value="MCW7752943.1"/>
    <property type="molecule type" value="Genomic_DNA"/>
</dbReference>
<keyword evidence="2" id="KW-1185">Reference proteome</keyword>
<evidence type="ECO:0000313" key="2">
    <source>
        <dbReference type="Proteomes" id="UP001209681"/>
    </source>
</evidence>
<accession>A0ABT3N655</accession>
<dbReference type="InterPro" id="IPR007485">
    <property type="entry name" value="LPS_assembly_LptE"/>
</dbReference>
<dbReference type="Gene3D" id="3.30.160.150">
    <property type="entry name" value="Lipoprotein like domain"/>
    <property type="match status" value="1"/>
</dbReference>
<keyword evidence="1" id="KW-0449">Lipoprotein</keyword>
<sequence length="132" mass="14418">MALVTDRVGEAGLATRMTDDLVYVMVRSPQGAAADNADGADAFLEGEIRSVSQTALSRTAGDTDIERRVTLTGFFVLRAKDGRVLWQREMREDEVYSVGGNKAATESNRRNALETASLRMAEQVVARMGDDF</sequence>
<protein>
    <submittedName>
        <fullName evidence="1">LPS assembly lipoprotein LptE</fullName>
    </submittedName>
</protein>
<comment type="caution">
    <text evidence="1">The sequence shown here is derived from an EMBL/GenBank/DDBJ whole genome shotgun (WGS) entry which is preliminary data.</text>
</comment>
<dbReference type="RefSeq" id="WP_265423802.1">
    <property type="nucleotide sequence ID" value="NZ_JAPFPW010000002.1"/>
</dbReference>
<dbReference type="Proteomes" id="UP001209681">
    <property type="component" value="Unassembled WGS sequence"/>
</dbReference>
<reference evidence="1 2" key="1">
    <citation type="submission" date="2022-11" db="EMBL/GenBank/DDBJ databases">
        <title>Desulfobotulus tamanensis H1 sp. nov. - anaerobic, alkaliphilic, sulphate reducing bacterium isolated from terrestrial mud volcano.</title>
        <authorList>
            <person name="Frolova A."/>
            <person name="Merkel A.Y."/>
            <person name="Slobodkin A.I."/>
        </authorList>
    </citation>
    <scope>NUCLEOTIDE SEQUENCE [LARGE SCALE GENOMIC DNA]</scope>
    <source>
        <strain evidence="1 2">H1</strain>
    </source>
</reference>
<name>A0ABT3N655_9BACT</name>